<proteinExistence type="predicted"/>
<dbReference type="HOGENOM" id="CLU_051874_0_1_1"/>
<dbReference type="STRING" id="765257.A0A0C9YXC6"/>
<dbReference type="EMBL" id="KN833803">
    <property type="protein sequence ID" value="KIK18514.1"/>
    <property type="molecule type" value="Genomic_DNA"/>
</dbReference>
<dbReference type="InterPro" id="IPR036108">
    <property type="entry name" value="4pyrrol_syn_uPrphyn_synt_sf"/>
</dbReference>
<accession>A0A0C9YXC6</accession>
<dbReference type="PANTHER" id="PTHR12390">
    <property type="entry name" value="UROPORPHYRINOGEN III SYNTHASE"/>
    <property type="match status" value="1"/>
</dbReference>
<dbReference type="Gene3D" id="3.40.50.10090">
    <property type="match status" value="2"/>
</dbReference>
<keyword evidence="3" id="KW-1185">Reference proteome</keyword>
<dbReference type="GO" id="GO:0006780">
    <property type="term" value="P:uroporphyrinogen III biosynthetic process"/>
    <property type="evidence" value="ECO:0007669"/>
    <property type="project" value="InterPro"/>
</dbReference>
<protein>
    <recommendedName>
        <fullName evidence="1">Tetrapyrrole biosynthesis uroporphyrinogen III synthase domain-containing protein</fullName>
    </recommendedName>
</protein>
<dbReference type="CDD" id="cd06578">
    <property type="entry name" value="HemD"/>
    <property type="match status" value="1"/>
</dbReference>
<dbReference type="SUPFAM" id="SSF69618">
    <property type="entry name" value="HemD-like"/>
    <property type="match status" value="1"/>
</dbReference>
<dbReference type="GO" id="GO:0006782">
    <property type="term" value="P:protoporphyrinogen IX biosynthetic process"/>
    <property type="evidence" value="ECO:0007669"/>
    <property type="project" value="UniProtKB-UniPathway"/>
</dbReference>
<dbReference type="GO" id="GO:0004852">
    <property type="term" value="F:uroporphyrinogen-III synthase activity"/>
    <property type="evidence" value="ECO:0007669"/>
    <property type="project" value="InterPro"/>
</dbReference>
<gene>
    <name evidence="2" type="ORF">PISMIDRAFT_684102</name>
</gene>
<evidence type="ECO:0000259" key="1">
    <source>
        <dbReference type="Pfam" id="PF02602"/>
    </source>
</evidence>
<organism evidence="2 3">
    <name type="scientific">Pisolithus microcarpus 441</name>
    <dbReference type="NCBI Taxonomy" id="765257"/>
    <lineage>
        <taxon>Eukaryota</taxon>
        <taxon>Fungi</taxon>
        <taxon>Dikarya</taxon>
        <taxon>Basidiomycota</taxon>
        <taxon>Agaricomycotina</taxon>
        <taxon>Agaricomycetes</taxon>
        <taxon>Agaricomycetidae</taxon>
        <taxon>Boletales</taxon>
        <taxon>Sclerodermatineae</taxon>
        <taxon>Pisolithaceae</taxon>
        <taxon>Pisolithus</taxon>
    </lineage>
</organism>
<evidence type="ECO:0000313" key="2">
    <source>
        <dbReference type="EMBL" id="KIK18514.1"/>
    </source>
</evidence>
<dbReference type="PANTHER" id="PTHR12390:SF0">
    <property type="entry name" value="UROPORPHYRINOGEN-III SYNTHASE"/>
    <property type="match status" value="1"/>
</dbReference>
<dbReference type="Pfam" id="PF02602">
    <property type="entry name" value="HEM4"/>
    <property type="match status" value="1"/>
</dbReference>
<name>A0A0C9YXC6_9AGAM</name>
<evidence type="ECO:0000313" key="3">
    <source>
        <dbReference type="Proteomes" id="UP000054018"/>
    </source>
</evidence>
<dbReference type="OrthoDB" id="5595751at2759"/>
<feature type="domain" description="Tetrapyrrole biosynthesis uroporphyrinogen III synthase" evidence="1">
    <location>
        <begin position="16"/>
        <end position="300"/>
    </location>
</feature>
<dbReference type="UniPathway" id="UPA00251">
    <property type="reaction ID" value="UER00320"/>
</dbReference>
<dbReference type="AlphaFoldDB" id="A0A0C9YXC6"/>
<dbReference type="GO" id="GO:0005829">
    <property type="term" value="C:cytosol"/>
    <property type="evidence" value="ECO:0007669"/>
    <property type="project" value="TreeGrafter"/>
</dbReference>
<reference evidence="3" key="2">
    <citation type="submission" date="2015-01" db="EMBL/GenBank/DDBJ databases">
        <title>Evolutionary Origins and Diversification of the Mycorrhizal Mutualists.</title>
        <authorList>
            <consortium name="DOE Joint Genome Institute"/>
            <consortium name="Mycorrhizal Genomics Consortium"/>
            <person name="Kohler A."/>
            <person name="Kuo A."/>
            <person name="Nagy L.G."/>
            <person name="Floudas D."/>
            <person name="Copeland A."/>
            <person name="Barry K.W."/>
            <person name="Cichocki N."/>
            <person name="Veneault-Fourrey C."/>
            <person name="LaButti K."/>
            <person name="Lindquist E.A."/>
            <person name="Lipzen A."/>
            <person name="Lundell T."/>
            <person name="Morin E."/>
            <person name="Murat C."/>
            <person name="Riley R."/>
            <person name="Ohm R."/>
            <person name="Sun H."/>
            <person name="Tunlid A."/>
            <person name="Henrissat B."/>
            <person name="Grigoriev I.V."/>
            <person name="Hibbett D.S."/>
            <person name="Martin F."/>
        </authorList>
    </citation>
    <scope>NUCLEOTIDE SEQUENCE [LARGE SCALE GENOMIC DNA]</scope>
    <source>
        <strain evidence="3">441</strain>
    </source>
</reference>
<dbReference type="Proteomes" id="UP000054018">
    <property type="component" value="Unassembled WGS sequence"/>
</dbReference>
<dbReference type="InterPro" id="IPR039793">
    <property type="entry name" value="UROS/Hem4"/>
</dbReference>
<sequence>MNVLLLRSPTLDVPDKYEAVFRTHGYSPISVPVLETTLVHLEQLAERIAEGPSVHHFTGVVITSKRSIEAWGQAVDSIVAQSRESAIVQEVSSGNEGRTSWGSIPFYVVGEVTAEAARELGKRLPHGLGPTDVRGRSEAGSAEQLARFILEDGDVSESKKMLYLTGDKNRDTMSRILNQGGVGLEELQVYETRGSSTFAHDLEDALRRAGFVRCDGDDANEAWGWIVFFAPSAARHVYPTLRDHFFFRRLVDTGGVDELGHGRKEIAKVAAIGPTTASSLRDELGLRVDVVAPKPTTAELASAIVGFDSANHSVY</sequence>
<reference evidence="2 3" key="1">
    <citation type="submission" date="2014-04" db="EMBL/GenBank/DDBJ databases">
        <authorList>
            <consortium name="DOE Joint Genome Institute"/>
            <person name="Kuo A."/>
            <person name="Kohler A."/>
            <person name="Costa M.D."/>
            <person name="Nagy L.G."/>
            <person name="Floudas D."/>
            <person name="Copeland A."/>
            <person name="Barry K.W."/>
            <person name="Cichocki N."/>
            <person name="Veneault-Fourrey C."/>
            <person name="LaButti K."/>
            <person name="Lindquist E.A."/>
            <person name="Lipzen A."/>
            <person name="Lundell T."/>
            <person name="Morin E."/>
            <person name="Murat C."/>
            <person name="Sun H."/>
            <person name="Tunlid A."/>
            <person name="Henrissat B."/>
            <person name="Grigoriev I.V."/>
            <person name="Hibbett D.S."/>
            <person name="Martin F."/>
            <person name="Nordberg H.P."/>
            <person name="Cantor M.N."/>
            <person name="Hua S.X."/>
        </authorList>
    </citation>
    <scope>NUCLEOTIDE SEQUENCE [LARGE SCALE GENOMIC DNA]</scope>
    <source>
        <strain evidence="2 3">441</strain>
    </source>
</reference>
<dbReference type="InterPro" id="IPR003754">
    <property type="entry name" value="4pyrrol_synth_uPrphyn_synth"/>
</dbReference>